<dbReference type="PROSITE" id="PS50102">
    <property type="entry name" value="RRM"/>
    <property type="match status" value="1"/>
</dbReference>
<accession>A0A164UZT6</accession>
<dbReference type="Pfam" id="PF00076">
    <property type="entry name" value="RRM_1"/>
    <property type="match status" value="1"/>
</dbReference>
<dbReference type="AlphaFoldDB" id="A0A164UZT6"/>
<dbReference type="EMBL" id="KV419406">
    <property type="protein sequence ID" value="KZS93683.1"/>
    <property type="molecule type" value="Genomic_DNA"/>
</dbReference>
<dbReference type="Proteomes" id="UP000076722">
    <property type="component" value="Unassembled WGS sequence"/>
</dbReference>
<dbReference type="STRING" id="1314777.A0A164UZT6"/>
<keyword evidence="1" id="KW-0694">RNA-binding</keyword>
<feature type="region of interest" description="Disordered" evidence="2">
    <location>
        <begin position="66"/>
        <end position="109"/>
    </location>
</feature>
<evidence type="ECO:0000256" key="2">
    <source>
        <dbReference type="SAM" id="MobiDB-lite"/>
    </source>
</evidence>
<organism evidence="4 5">
    <name type="scientific">Sistotremastrum niveocremeum HHB9708</name>
    <dbReference type="NCBI Taxonomy" id="1314777"/>
    <lineage>
        <taxon>Eukaryota</taxon>
        <taxon>Fungi</taxon>
        <taxon>Dikarya</taxon>
        <taxon>Basidiomycota</taxon>
        <taxon>Agaricomycotina</taxon>
        <taxon>Agaricomycetes</taxon>
        <taxon>Sistotremastrales</taxon>
        <taxon>Sistotremastraceae</taxon>
        <taxon>Sertulicium</taxon>
        <taxon>Sertulicium niveocremeum</taxon>
    </lineage>
</organism>
<dbReference type="PANTHER" id="PTHR18806:SF4">
    <property type="entry name" value="RNA-BINDING PROTEIN 25"/>
    <property type="match status" value="1"/>
</dbReference>
<evidence type="ECO:0000256" key="1">
    <source>
        <dbReference type="PROSITE-ProRule" id="PRU00176"/>
    </source>
</evidence>
<dbReference type="InterPro" id="IPR012677">
    <property type="entry name" value="Nucleotide-bd_a/b_plait_sf"/>
</dbReference>
<dbReference type="InterPro" id="IPR052768">
    <property type="entry name" value="RBM25"/>
</dbReference>
<evidence type="ECO:0000259" key="3">
    <source>
        <dbReference type="PROSITE" id="PS50102"/>
    </source>
</evidence>
<gene>
    <name evidence="4" type="ORF">SISNIDRAFT_485296</name>
</gene>
<dbReference type="InterPro" id="IPR000504">
    <property type="entry name" value="RRM_dom"/>
</dbReference>
<evidence type="ECO:0000313" key="5">
    <source>
        <dbReference type="Proteomes" id="UP000076722"/>
    </source>
</evidence>
<feature type="region of interest" description="Disordered" evidence="2">
    <location>
        <begin position="361"/>
        <end position="405"/>
    </location>
</feature>
<dbReference type="GO" id="GO:0003723">
    <property type="term" value="F:RNA binding"/>
    <property type="evidence" value="ECO:0007669"/>
    <property type="project" value="UniProtKB-UniRule"/>
</dbReference>
<feature type="compositionally biased region" description="Polar residues" evidence="2">
    <location>
        <begin position="365"/>
        <end position="377"/>
    </location>
</feature>
<feature type="compositionally biased region" description="Low complexity" evidence="2">
    <location>
        <begin position="71"/>
        <end position="93"/>
    </location>
</feature>
<dbReference type="InterPro" id="IPR035979">
    <property type="entry name" value="RBD_domain_sf"/>
</dbReference>
<dbReference type="PANTHER" id="PTHR18806">
    <property type="entry name" value="RBM25 PROTEIN"/>
    <property type="match status" value="1"/>
</dbReference>
<reference evidence="4 5" key="1">
    <citation type="journal article" date="2016" name="Mol. Biol. Evol.">
        <title>Comparative Genomics of Early-Diverging Mushroom-Forming Fungi Provides Insights into the Origins of Lignocellulose Decay Capabilities.</title>
        <authorList>
            <person name="Nagy L.G."/>
            <person name="Riley R."/>
            <person name="Tritt A."/>
            <person name="Adam C."/>
            <person name="Daum C."/>
            <person name="Floudas D."/>
            <person name="Sun H."/>
            <person name="Yadav J.S."/>
            <person name="Pangilinan J."/>
            <person name="Larsson K.H."/>
            <person name="Matsuura K."/>
            <person name="Barry K."/>
            <person name="Labutti K."/>
            <person name="Kuo R."/>
            <person name="Ohm R.A."/>
            <person name="Bhattacharya S.S."/>
            <person name="Shirouzu T."/>
            <person name="Yoshinaga Y."/>
            <person name="Martin F.M."/>
            <person name="Grigoriev I.V."/>
            <person name="Hibbett D.S."/>
        </authorList>
    </citation>
    <scope>NUCLEOTIDE SEQUENCE [LARGE SCALE GENOMIC DNA]</scope>
    <source>
        <strain evidence="4 5">HHB9708</strain>
    </source>
</reference>
<feature type="compositionally biased region" description="Basic and acidic residues" evidence="2">
    <location>
        <begin position="385"/>
        <end position="403"/>
    </location>
</feature>
<dbReference type="Gene3D" id="3.30.70.330">
    <property type="match status" value="1"/>
</dbReference>
<protein>
    <recommendedName>
        <fullName evidence="3">RRM domain-containing protein</fullName>
    </recommendedName>
</protein>
<proteinExistence type="predicted"/>
<keyword evidence="5" id="KW-1185">Reference proteome</keyword>
<feature type="region of interest" description="Disordered" evidence="2">
    <location>
        <begin position="310"/>
        <end position="335"/>
    </location>
</feature>
<dbReference type="SUPFAM" id="SSF54928">
    <property type="entry name" value="RNA-binding domain, RBD"/>
    <property type="match status" value="1"/>
</dbReference>
<feature type="domain" description="RRM" evidence="3">
    <location>
        <begin position="146"/>
        <end position="235"/>
    </location>
</feature>
<name>A0A164UZT6_9AGAM</name>
<dbReference type="SMART" id="SM00360">
    <property type="entry name" value="RRM"/>
    <property type="match status" value="1"/>
</dbReference>
<evidence type="ECO:0000313" key="4">
    <source>
        <dbReference type="EMBL" id="KZS93683.1"/>
    </source>
</evidence>
<feature type="compositionally biased region" description="Low complexity" evidence="2">
    <location>
        <begin position="318"/>
        <end position="335"/>
    </location>
</feature>
<sequence>MNPAGFRHPHRVVQPSFLTAQSSTFGPVARHWQHSTPAHVPQFQPSFVPPFQRQLLPYNLGGSVAPSGDLAPSNTSALPPTTTTVQTLPHPQTNSQAPRSRADLNGGASQATTSQLCPFLTDQTWLEAAADTRLGRSAVDEPPNYPTLVFRSVSSGVTNRYLKQLFETCGPVKSLVRFNKPASPPHSKVPLGYGFVEYEDPDSFIRCLNIMNGLELPPLSPGAKARRLQVAPLNAKTKRLIEAYDAQRQKTSADILASSNAQSKIDVELKAMSAVSSLLNPGRTQASAPLQLEATVTPSEVQSHTVVEQPLPKRQKISTISSSDRSFDSENGSSSLGVCASDKAVDASPKTQSVINPSYVARGTQAGSSKPLMSNENDPPAAFPEEMRAKRKRDDEDTFEARTRTTPLANIDANVTKVEDLTI</sequence>